<dbReference type="Proteomes" id="UP000230750">
    <property type="component" value="Unassembled WGS sequence"/>
</dbReference>
<gene>
    <name evidence="2" type="ORF">BSL78_25328</name>
</gene>
<feature type="signal peptide" evidence="1">
    <location>
        <begin position="1"/>
        <end position="17"/>
    </location>
</feature>
<name>A0A2G8JQ58_STIJA</name>
<organism evidence="2 3">
    <name type="scientific">Stichopus japonicus</name>
    <name type="common">Sea cucumber</name>
    <dbReference type="NCBI Taxonomy" id="307972"/>
    <lineage>
        <taxon>Eukaryota</taxon>
        <taxon>Metazoa</taxon>
        <taxon>Echinodermata</taxon>
        <taxon>Eleutherozoa</taxon>
        <taxon>Echinozoa</taxon>
        <taxon>Holothuroidea</taxon>
        <taxon>Aspidochirotacea</taxon>
        <taxon>Aspidochirotida</taxon>
        <taxon>Stichopodidae</taxon>
        <taxon>Apostichopus</taxon>
    </lineage>
</organism>
<dbReference type="OrthoDB" id="191139at2759"/>
<protein>
    <submittedName>
        <fullName evidence="2">Uncharacterized protein</fullName>
    </submittedName>
</protein>
<evidence type="ECO:0000313" key="2">
    <source>
        <dbReference type="EMBL" id="PIK37838.1"/>
    </source>
</evidence>
<feature type="chain" id="PRO_5013560331" evidence="1">
    <location>
        <begin position="18"/>
        <end position="78"/>
    </location>
</feature>
<evidence type="ECO:0000313" key="3">
    <source>
        <dbReference type="Proteomes" id="UP000230750"/>
    </source>
</evidence>
<dbReference type="EMBL" id="MRZV01001442">
    <property type="protein sequence ID" value="PIK37838.1"/>
    <property type="molecule type" value="Genomic_DNA"/>
</dbReference>
<comment type="caution">
    <text evidence="2">The sequence shown here is derived from an EMBL/GenBank/DDBJ whole genome shotgun (WGS) entry which is preliminary data.</text>
</comment>
<sequence length="78" mass="8997">MLLPLLWLIMSSEDAAAQTIVYCATEKRLKNGEVYFDCRPSKYVSHLVDDDVIREKLWDVSLEVTQLNHRKNGKTITS</sequence>
<evidence type="ECO:0000256" key="1">
    <source>
        <dbReference type="SAM" id="SignalP"/>
    </source>
</evidence>
<proteinExistence type="predicted"/>
<keyword evidence="3" id="KW-1185">Reference proteome</keyword>
<accession>A0A2G8JQ58</accession>
<keyword evidence="1" id="KW-0732">Signal</keyword>
<dbReference type="AlphaFoldDB" id="A0A2G8JQ58"/>
<dbReference type="Gene3D" id="3.40.50.720">
    <property type="entry name" value="NAD(P)-binding Rossmann-like Domain"/>
    <property type="match status" value="1"/>
</dbReference>
<reference evidence="2 3" key="1">
    <citation type="journal article" date="2017" name="PLoS Biol.">
        <title>The sea cucumber genome provides insights into morphological evolution and visceral regeneration.</title>
        <authorList>
            <person name="Zhang X."/>
            <person name="Sun L."/>
            <person name="Yuan J."/>
            <person name="Sun Y."/>
            <person name="Gao Y."/>
            <person name="Zhang L."/>
            <person name="Li S."/>
            <person name="Dai H."/>
            <person name="Hamel J.F."/>
            <person name="Liu C."/>
            <person name="Yu Y."/>
            <person name="Liu S."/>
            <person name="Lin W."/>
            <person name="Guo K."/>
            <person name="Jin S."/>
            <person name="Xu P."/>
            <person name="Storey K.B."/>
            <person name="Huan P."/>
            <person name="Zhang T."/>
            <person name="Zhou Y."/>
            <person name="Zhang J."/>
            <person name="Lin C."/>
            <person name="Li X."/>
            <person name="Xing L."/>
            <person name="Huo D."/>
            <person name="Sun M."/>
            <person name="Wang L."/>
            <person name="Mercier A."/>
            <person name="Li F."/>
            <person name="Yang H."/>
            <person name="Xiang J."/>
        </authorList>
    </citation>
    <scope>NUCLEOTIDE SEQUENCE [LARGE SCALE GENOMIC DNA]</scope>
    <source>
        <strain evidence="2">Shaxun</strain>
        <tissue evidence="2">Muscle</tissue>
    </source>
</reference>